<reference evidence="1 2" key="1">
    <citation type="submission" date="2018-12" db="EMBL/GenBank/DDBJ databases">
        <title>Flammeovirga pectinis sp. nov., isolated from the gut of the Korean scallop, Patinopecten yessoensis.</title>
        <authorList>
            <person name="Bae J.-W."/>
            <person name="Jeong Y.-S."/>
            <person name="Kang W."/>
        </authorList>
    </citation>
    <scope>NUCLEOTIDE SEQUENCE [LARGE SCALE GENOMIC DNA]</scope>
    <source>
        <strain evidence="1 2">L12M1</strain>
    </source>
</reference>
<name>A0A3Q9FUI3_9BACT</name>
<accession>A0A3Q9FUI3</accession>
<protein>
    <submittedName>
        <fullName evidence="1">Uncharacterized protein</fullName>
    </submittedName>
</protein>
<dbReference type="RefSeq" id="WP_126618705.1">
    <property type="nucleotide sequence ID" value="NZ_CP034563.1"/>
</dbReference>
<organism evidence="1 2">
    <name type="scientific">Flammeovirga pectinis</name>
    <dbReference type="NCBI Taxonomy" id="2494373"/>
    <lineage>
        <taxon>Bacteria</taxon>
        <taxon>Pseudomonadati</taxon>
        <taxon>Bacteroidota</taxon>
        <taxon>Cytophagia</taxon>
        <taxon>Cytophagales</taxon>
        <taxon>Flammeovirgaceae</taxon>
        <taxon>Flammeovirga</taxon>
    </lineage>
</organism>
<proteinExistence type="predicted"/>
<keyword evidence="2" id="KW-1185">Reference proteome</keyword>
<dbReference type="AlphaFoldDB" id="A0A3Q9FUI3"/>
<dbReference type="EMBL" id="CP034563">
    <property type="protein sequence ID" value="AZQ64721.1"/>
    <property type="molecule type" value="Genomic_DNA"/>
</dbReference>
<dbReference type="Proteomes" id="UP000267268">
    <property type="component" value="Chromosome 2"/>
</dbReference>
<gene>
    <name evidence="1" type="ORF">EI427_21085</name>
</gene>
<evidence type="ECO:0000313" key="1">
    <source>
        <dbReference type="EMBL" id="AZQ64721.1"/>
    </source>
</evidence>
<dbReference type="OrthoDB" id="880022at2"/>
<sequence>MTENSNEKHTGIFQGISATDFYINNDTLTYNDLRSSADDMTNNQFVGTWTSYSTGTSKNCNWGDYRVPNVTGFDCGAARFSPCDKYVSNGWIGLKIANGASPEHMNIEEAQKAENEKWWE</sequence>
<dbReference type="KEGG" id="fll:EI427_21085"/>
<evidence type="ECO:0000313" key="2">
    <source>
        <dbReference type="Proteomes" id="UP000267268"/>
    </source>
</evidence>